<protein>
    <submittedName>
        <fullName evidence="2">Uncharacterized protein</fullName>
    </submittedName>
</protein>
<organism evidence="2">
    <name type="scientific">Ligilactobacillus agilis</name>
    <dbReference type="NCBI Taxonomy" id="1601"/>
    <lineage>
        <taxon>Bacteria</taxon>
        <taxon>Bacillati</taxon>
        <taxon>Bacillota</taxon>
        <taxon>Bacilli</taxon>
        <taxon>Lactobacillales</taxon>
        <taxon>Lactobacillaceae</taxon>
        <taxon>Ligilactobacillus</taxon>
    </lineage>
</organism>
<accession>A0A6F9XLW0</accession>
<gene>
    <name evidence="2" type="ORF">SY212_12720</name>
</gene>
<name>A0A6F9XLW0_9LACO</name>
<evidence type="ECO:0000256" key="1">
    <source>
        <dbReference type="SAM" id="Phobius"/>
    </source>
</evidence>
<feature type="transmembrane region" description="Helical" evidence="1">
    <location>
        <begin position="7"/>
        <end position="25"/>
    </location>
</feature>
<keyword evidence="1" id="KW-0472">Membrane</keyword>
<comment type="caution">
    <text evidence="2">The sequence shown here is derived from an EMBL/GenBank/DDBJ whole genome shotgun (WGS) entry which is preliminary data.</text>
</comment>
<keyword evidence="1" id="KW-1133">Transmembrane helix</keyword>
<sequence>MHSIGEILVKSGVVVGTVAMAVWSFNNYSNSKKNYQHDVKQVALMTDAKAKLVQSKPKKQAITTGYQQALNIGNKLLALQQEYVQADTSRKQKLALAKLNSYIGDNTTLSRGFYTAKITNWHGTVNYGNMTSSGRINLILKYYDDHDTLMEVVTMQYDIHAHKVYGVVVIQSQDGLKAVQNYTMKG</sequence>
<proteinExistence type="predicted"/>
<dbReference type="EMBL" id="BLAM01000126">
    <property type="protein sequence ID" value="GET06242.1"/>
    <property type="molecule type" value="Genomic_DNA"/>
</dbReference>
<keyword evidence="1" id="KW-0812">Transmembrane</keyword>
<reference evidence="2" key="1">
    <citation type="submission" date="2019-10" db="EMBL/GenBank/DDBJ databases">
        <title>Lactobacillus agilis SY212 Whole Genome Sequencing Project.</title>
        <authorList>
            <person name="Suzuki S."/>
            <person name="Endo A."/>
            <person name="Maeno S."/>
            <person name="Shiwa Y."/>
            <person name="Matsutani M."/>
            <person name="Kajikawa A."/>
        </authorList>
    </citation>
    <scope>NUCLEOTIDE SEQUENCE</scope>
    <source>
        <strain evidence="2">SY212</strain>
    </source>
</reference>
<dbReference type="RefSeq" id="WP_172584740.1">
    <property type="nucleotide sequence ID" value="NZ_BLAM01000126.1"/>
</dbReference>
<dbReference type="AlphaFoldDB" id="A0A6F9XLW0"/>
<evidence type="ECO:0000313" key="2">
    <source>
        <dbReference type="EMBL" id="GET06242.1"/>
    </source>
</evidence>
<dbReference type="Proteomes" id="UP000494265">
    <property type="component" value="Unassembled WGS sequence"/>
</dbReference>